<dbReference type="RefSeq" id="WP_158764470.1">
    <property type="nucleotide sequence ID" value="NZ_CP047045.1"/>
</dbReference>
<evidence type="ECO:0000313" key="1">
    <source>
        <dbReference type="EMBL" id="QGZ93467.1"/>
    </source>
</evidence>
<gene>
    <name evidence="1" type="ORF">DSM104635_00277</name>
</gene>
<evidence type="ECO:0008006" key="3">
    <source>
        <dbReference type="Google" id="ProtNLM"/>
    </source>
</evidence>
<dbReference type="Gene3D" id="3.20.20.410">
    <property type="entry name" value="Protein of unknown function UPF0759"/>
    <property type="match status" value="1"/>
</dbReference>
<dbReference type="KEGG" id="tsv:DSM104635_00277"/>
<dbReference type="SUPFAM" id="SSF117396">
    <property type="entry name" value="TM1631-like"/>
    <property type="match status" value="1"/>
</dbReference>
<name>A0A6I6MLC2_9CAUL</name>
<proteinExistence type="predicted"/>
<reference evidence="2" key="1">
    <citation type="submission" date="2019-12" db="EMBL/GenBank/DDBJ databases">
        <title>Complete genome of Terracaulis silvestris 0127_4.</title>
        <authorList>
            <person name="Vieira S."/>
            <person name="Riedel T."/>
            <person name="Sproer C."/>
            <person name="Pascual J."/>
            <person name="Boedeker C."/>
            <person name="Overmann J."/>
        </authorList>
    </citation>
    <scope>NUCLEOTIDE SEQUENCE [LARGE SCALE GENOMIC DNA]</scope>
    <source>
        <strain evidence="2">0127_4</strain>
    </source>
</reference>
<protein>
    <recommendedName>
        <fullName evidence="3">DUF72 domain-containing protein</fullName>
    </recommendedName>
</protein>
<dbReference type="Proteomes" id="UP000431269">
    <property type="component" value="Chromosome"/>
</dbReference>
<dbReference type="InterPro" id="IPR036520">
    <property type="entry name" value="UPF0759_sf"/>
</dbReference>
<keyword evidence="2" id="KW-1185">Reference proteome</keyword>
<sequence length="245" mass="27733">MTIRVGIGGWSYEPWAETFYPPKLAAAKQLEYAASKVTAIEINATFYRTQSATSFKKWAGSTPDSFMFSVKAPRAAVQRKDLREAAQSIEWFFNSGVGELGAKLGPVFWQMAPYKKFDLDEMTAYFDMLPEKLGKLRLRHAIEVRHASFTDDAFLKLARERNIAVVTVESEKHPLIIEPTADFAYARLELTKADEPTGYAKADLKRWLKTARDWEKLGNVFLYFISGAKERNPAAAMAMLELLSK</sequence>
<dbReference type="PANTHER" id="PTHR30348:SF4">
    <property type="entry name" value="DUF72 DOMAIN-CONTAINING PROTEIN"/>
    <property type="match status" value="1"/>
</dbReference>
<dbReference type="AlphaFoldDB" id="A0A6I6MLC2"/>
<dbReference type="EMBL" id="CP047045">
    <property type="protein sequence ID" value="QGZ93467.1"/>
    <property type="molecule type" value="Genomic_DNA"/>
</dbReference>
<evidence type="ECO:0000313" key="2">
    <source>
        <dbReference type="Proteomes" id="UP000431269"/>
    </source>
</evidence>
<dbReference type="InterPro" id="IPR002763">
    <property type="entry name" value="DUF72"/>
</dbReference>
<organism evidence="1 2">
    <name type="scientific">Terricaulis silvestris</name>
    <dbReference type="NCBI Taxonomy" id="2686094"/>
    <lineage>
        <taxon>Bacteria</taxon>
        <taxon>Pseudomonadati</taxon>
        <taxon>Pseudomonadota</taxon>
        <taxon>Alphaproteobacteria</taxon>
        <taxon>Caulobacterales</taxon>
        <taxon>Caulobacteraceae</taxon>
        <taxon>Terricaulis</taxon>
    </lineage>
</organism>
<dbReference type="PANTHER" id="PTHR30348">
    <property type="entry name" value="UNCHARACTERIZED PROTEIN YECE"/>
    <property type="match status" value="1"/>
</dbReference>
<accession>A0A6I6MLC2</accession>
<dbReference type="Pfam" id="PF01904">
    <property type="entry name" value="DUF72"/>
    <property type="match status" value="1"/>
</dbReference>